<dbReference type="AlphaFoldDB" id="A0A0D2BGI2"/>
<accession>A0A0D2BGI2</accession>
<dbReference type="Pfam" id="PF13450">
    <property type="entry name" value="NAD_binding_8"/>
    <property type="match status" value="1"/>
</dbReference>
<dbReference type="PANTHER" id="PTHR42877">
    <property type="entry name" value="L-ORNITHINE N(5)-MONOOXYGENASE-RELATED"/>
    <property type="match status" value="1"/>
</dbReference>
<organism evidence="3 4">
    <name type="scientific">Exophiala spinifera</name>
    <dbReference type="NCBI Taxonomy" id="91928"/>
    <lineage>
        <taxon>Eukaryota</taxon>
        <taxon>Fungi</taxon>
        <taxon>Dikarya</taxon>
        <taxon>Ascomycota</taxon>
        <taxon>Pezizomycotina</taxon>
        <taxon>Eurotiomycetes</taxon>
        <taxon>Chaetothyriomycetidae</taxon>
        <taxon>Chaetothyriales</taxon>
        <taxon>Herpotrichiellaceae</taxon>
        <taxon>Exophiala</taxon>
    </lineage>
</organism>
<gene>
    <name evidence="3" type="ORF">PV08_11408</name>
</gene>
<keyword evidence="4" id="KW-1185">Reference proteome</keyword>
<comment type="similarity">
    <text evidence="2">Belongs to the FAD-binding monooxygenase family.</text>
</comment>
<name>A0A0D2BGI2_9EURO</name>
<dbReference type="OrthoDB" id="74360at2759"/>
<protein>
    <recommendedName>
        <fullName evidence="5">FAD/NAD(P)-binding domain-containing protein</fullName>
    </recommendedName>
</protein>
<sequence>MITQPTSEYQILPQYHSQPRRLKIIHVGAGASGLLFAYKAKRLLLNYELTCYEKNPSIGGTWFENKYPGCACDIPAHTYTYPFQPNTEWSGFYSCADEILAYFQNFHDEHELAPYIKLSTEVPSATWDEDSAEWEIELKNAEGIFKDRCHVLINGAGVVNKWKWPAIEGRELYKGILSHSANWDTSIKWEGKRVAVIRTGSSSIQMVPQMAKGSQTLTVFARNSTYISPLVSPGDYRVHPDGKHHYLEVEKEVFRTDPARHLQYRKDQETVLTKQFPIFIRGTPESVMAKEALTAQMLARIGPGHDELKKRFIPDWAPGCRRLTPGEGYLETLVLDHVRVAYDEIDRFTETGVVTAAGEELDFDIMACATGFDVSFIPHFNIVGRKGVSMREEWKGNVNIYLGITAPNYPNYFVIDGPTANWGNGCVMPSHEVHIEYALKCCRKLQEDRRRAFSPWSLDRDRRPRSGSTWILGTRNVASGVTTAGPGTKTTGPTVASTSGQEVCCTISRPSGSLATSTTTCGFGTRMSGPSWVTAARTWRSSGRTDLTSISNGPLHQEFRRPLDLGPAARLAAEAGGGEEGFVVVIATK</sequence>
<comment type="cofactor">
    <cofactor evidence="1">
        <name>FAD</name>
        <dbReference type="ChEBI" id="CHEBI:57692"/>
    </cofactor>
</comment>
<evidence type="ECO:0008006" key="5">
    <source>
        <dbReference type="Google" id="ProtNLM"/>
    </source>
</evidence>
<evidence type="ECO:0000313" key="3">
    <source>
        <dbReference type="EMBL" id="KIW10444.1"/>
    </source>
</evidence>
<dbReference type="EMBL" id="KN847500">
    <property type="protein sequence ID" value="KIW10444.1"/>
    <property type="molecule type" value="Genomic_DNA"/>
</dbReference>
<dbReference type="InterPro" id="IPR051209">
    <property type="entry name" value="FAD-bind_Monooxygenase_sf"/>
</dbReference>
<evidence type="ECO:0000256" key="2">
    <source>
        <dbReference type="ARBA" id="ARBA00010139"/>
    </source>
</evidence>
<dbReference type="Proteomes" id="UP000053328">
    <property type="component" value="Unassembled WGS sequence"/>
</dbReference>
<dbReference type="InterPro" id="IPR036188">
    <property type="entry name" value="FAD/NAD-bd_sf"/>
</dbReference>
<reference evidence="3 4" key="1">
    <citation type="submission" date="2015-01" db="EMBL/GenBank/DDBJ databases">
        <title>The Genome Sequence of Exophiala spinifera CBS89968.</title>
        <authorList>
            <consortium name="The Broad Institute Genomics Platform"/>
            <person name="Cuomo C."/>
            <person name="de Hoog S."/>
            <person name="Gorbushina A."/>
            <person name="Stielow B."/>
            <person name="Teixiera M."/>
            <person name="Abouelleil A."/>
            <person name="Chapman S.B."/>
            <person name="Priest M."/>
            <person name="Young S.K."/>
            <person name="Wortman J."/>
            <person name="Nusbaum C."/>
            <person name="Birren B."/>
        </authorList>
    </citation>
    <scope>NUCLEOTIDE SEQUENCE [LARGE SCALE GENOMIC DNA]</scope>
    <source>
        <strain evidence="3 4">CBS 89968</strain>
    </source>
</reference>
<evidence type="ECO:0000313" key="4">
    <source>
        <dbReference type="Proteomes" id="UP000053328"/>
    </source>
</evidence>
<dbReference type="PANTHER" id="PTHR42877:SF8">
    <property type="entry name" value="MONOOXYGENASE"/>
    <property type="match status" value="1"/>
</dbReference>
<dbReference type="Gene3D" id="3.50.50.60">
    <property type="entry name" value="FAD/NAD(P)-binding domain"/>
    <property type="match status" value="2"/>
</dbReference>
<dbReference type="VEuPathDB" id="FungiDB:PV08_11408"/>
<dbReference type="SUPFAM" id="SSF51905">
    <property type="entry name" value="FAD/NAD(P)-binding domain"/>
    <property type="match status" value="1"/>
</dbReference>
<proteinExistence type="inferred from homology"/>
<dbReference type="HOGENOM" id="CLU_006937_6_2_1"/>
<dbReference type="RefSeq" id="XP_016230660.1">
    <property type="nucleotide sequence ID" value="XM_016385716.1"/>
</dbReference>
<dbReference type="GeneID" id="27338491"/>
<evidence type="ECO:0000256" key="1">
    <source>
        <dbReference type="ARBA" id="ARBA00001974"/>
    </source>
</evidence>